<reference evidence="1" key="1">
    <citation type="submission" date="2018-02" db="EMBL/GenBank/DDBJ databases">
        <title>Rhizophora mucronata_Transcriptome.</title>
        <authorList>
            <person name="Meera S.P."/>
            <person name="Sreeshan A."/>
            <person name="Augustine A."/>
        </authorList>
    </citation>
    <scope>NUCLEOTIDE SEQUENCE</scope>
    <source>
        <tissue evidence="1">Leaf</tissue>
    </source>
</reference>
<proteinExistence type="predicted"/>
<dbReference type="PROSITE" id="PS51257">
    <property type="entry name" value="PROKAR_LIPOPROTEIN"/>
    <property type="match status" value="1"/>
</dbReference>
<protein>
    <submittedName>
        <fullName evidence="1">Uncharacterized protein</fullName>
    </submittedName>
</protein>
<sequence>MRVESIALSIPSECFTSVCMINCCVSFASCVGGKITVVGNRDFKS</sequence>
<evidence type="ECO:0000313" key="1">
    <source>
        <dbReference type="EMBL" id="MBX23865.1"/>
    </source>
</evidence>
<name>A0A2P2M0W8_RHIMU</name>
<organism evidence="1">
    <name type="scientific">Rhizophora mucronata</name>
    <name type="common">Asiatic mangrove</name>
    <dbReference type="NCBI Taxonomy" id="61149"/>
    <lineage>
        <taxon>Eukaryota</taxon>
        <taxon>Viridiplantae</taxon>
        <taxon>Streptophyta</taxon>
        <taxon>Embryophyta</taxon>
        <taxon>Tracheophyta</taxon>
        <taxon>Spermatophyta</taxon>
        <taxon>Magnoliopsida</taxon>
        <taxon>eudicotyledons</taxon>
        <taxon>Gunneridae</taxon>
        <taxon>Pentapetalae</taxon>
        <taxon>rosids</taxon>
        <taxon>fabids</taxon>
        <taxon>Malpighiales</taxon>
        <taxon>Rhizophoraceae</taxon>
        <taxon>Rhizophora</taxon>
    </lineage>
</organism>
<dbReference type="EMBL" id="GGEC01043381">
    <property type="protein sequence ID" value="MBX23865.1"/>
    <property type="molecule type" value="Transcribed_RNA"/>
</dbReference>
<dbReference type="AlphaFoldDB" id="A0A2P2M0W8"/>
<accession>A0A2P2M0W8</accession>